<keyword evidence="3" id="KW-1185">Reference proteome</keyword>
<evidence type="ECO:0000313" key="2">
    <source>
        <dbReference type="EMBL" id="PUZ74834.1"/>
    </source>
</evidence>
<feature type="region of interest" description="Disordered" evidence="1">
    <location>
        <begin position="77"/>
        <end position="176"/>
    </location>
</feature>
<name>A0A2T7F449_9POAL</name>
<evidence type="ECO:0000256" key="1">
    <source>
        <dbReference type="SAM" id="MobiDB-lite"/>
    </source>
</evidence>
<proteinExistence type="predicted"/>
<feature type="compositionally biased region" description="Basic residues" evidence="1">
    <location>
        <begin position="110"/>
        <end position="124"/>
    </location>
</feature>
<sequence length="261" mass="29353">MWRSIAGQHSVGRCYANPAAGHLPKEICPAMRLHCLLVASCCRLQLEEEDGGDPACCFLRPNRVACFRQAQQKNSQYGLNSTKAAEQAHESLSHLTSRRHPPLSTPISPRRCRCRRRRPRRRRRDPAVSFHAGVREEEAVEPDAGDQGAEARPQHLRRPDRRPPHPRRQGARAARRLVPRVVQGNSELHGPVVRHPACREDRVLRDGQGRQGDCSCSIAASRSRSTAAQEKLQRDLMLQSCIQEHIDLGISVLVLHFQVVT</sequence>
<evidence type="ECO:0000313" key="3">
    <source>
        <dbReference type="Proteomes" id="UP000244336"/>
    </source>
</evidence>
<dbReference type="Proteomes" id="UP000244336">
    <property type="component" value="Chromosome 1"/>
</dbReference>
<dbReference type="Gramene" id="PUZ74834">
    <property type="protein sequence ID" value="PUZ74834"/>
    <property type="gene ID" value="GQ55_1G097300"/>
</dbReference>
<reference evidence="2 3" key="1">
    <citation type="submission" date="2018-04" db="EMBL/GenBank/DDBJ databases">
        <title>WGS assembly of Panicum hallii var. hallii HAL2.</title>
        <authorList>
            <person name="Lovell J."/>
            <person name="Jenkins J."/>
            <person name="Lowry D."/>
            <person name="Mamidi S."/>
            <person name="Sreedasyam A."/>
            <person name="Weng X."/>
            <person name="Barry K."/>
            <person name="Bonette J."/>
            <person name="Campitelli B."/>
            <person name="Daum C."/>
            <person name="Gordon S."/>
            <person name="Gould B."/>
            <person name="Lipzen A."/>
            <person name="MacQueen A."/>
            <person name="Palacio-Mejia J."/>
            <person name="Plott C."/>
            <person name="Shakirov E."/>
            <person name="Shu S."/>
            <person name="Yoshinaga Y."/>
            <person name="Zane M."/>
            <person name="Rokhsar D."/>
            <person name="Grimwood J."/>
            <person name="Schmutz J."/>
            <person name="Juenger T."/>
        </authorList>
    </citation>
    <scope>NUCLEOTIDE SEQUENCE [LARGE SCALE GENOMIC DNA]</scope>
    <source>
        <strain evidence="3">cv. HAL2</strain>
    </source>
</reference>
<accession>A0A2T7F449</accession>
<organism evidence="2 3">
    <name type="scientific">Panicum hallii var. hallii</name>
    <dbReference type="NCBI Taxonomy" id="1504633"/>
    <lineage>
        <taxon>Eukaryota</taxon>
        <taxon>Viridiplantae</taxon>
        <taxon>Streptophyta</taxon>
        <taxon>Embryophyta</taxon>
        <taxon>Tracheophyta</taxon>
        <taxon>Spermatophyta</taxon>
        <taxon>Magnoliopsida</taxon>
        <taxon>Liliopsida</taxon>
        <taxon>Poales</taxon>
        <taxon>Poaceae</taxon>
        <taxon>PACMAD clade</taxon>
        <taxon>Panicoideae</taxon>
        <taxon>Panicodae</taxon>
        <taxon>Paniceae</taxon>
        <taxon>Panicinae</taxon>
        <taxon>Panicum</taxon>
        <taxon>Panicum sect. Panicum</taxon>
    </lineage>
</organism>
<dbReference type="OrthoDB" id="10434447at2759"/>
<dbReference type="AlphaFoldDB" id="A0A2T7F449"/>
<gene>
    <name evidence="2" type="ORF">GQ55_1G097300</name>
</gene>
<feature type="compositionally biased region" description="Basic residues" evidence="1">
    <location>
        <begin position="154"/>
        <end position="176"/>
    </location>
</feature>
<protein>
    <submittedName>
        <fullName evidence="2">Uncharacterized protein</fullName>
    </submittedName>
</protein>
<dbReference type="EMBL" id="CM009749">
    <property type="protein sequence ID" value="PUZ74834.1"/>
    <property type="molecule type" value="Genomic_DNA"/>
</dbReference>